<feature type="chain" id="PRO_5035888130" evidence="1">
    <location>
        <begin position="21"/>
        <end position="90"/>
    </location>
</feature>
<keyword evidence="3" id="KW-1185">Reference proteome</keyword>
<dbReference type="Proteomes" id="UP000822688">
    <property type="component" value="Chromosome 9"/>
</dbReference>
<comment type="caution">
    <text evidence="2">The sequence shown here is derived from an EMBL/GenBank/DDBJ whole genome shotgun (WGS) entry which is preliminary data.</text>
</comment>
<evidence type="ECO:0000313" key="2">
    <source>
        <dbReference type="EMBL" id="KAG0561882.1"/>
    </source>
</evidence>
<accession>A0A8T0GYB2</accession>
<gene>
    <name evidence="2" type="ORF">KC19_9G100400</name>
</gene>
<dbReference type="AlphaFoldDB" id="A0A8T0GYB2"/>
<evidence type="ECO:0000256" key="1">
    <source>
        <dbReference type="SAM" id="SignalP"/>
    </source>
</evidence>
<name>A0A8T0GYB2_CERPU</name>
<sequence length="90" mass="10654">MRRSLLASFSLGFWQSLLKGLDFVLCGSVVEILRVQSAIAMLSFLVWEIEEYLDLLRSFQSCCHLHSMLKCFCIMKIFAHMDWIWRNTCW</sequence>
<dbReference type="EMBL" id="CM026430">
    <property type="protein sequence ID" value="KAG0561882.1"/>
    <property type="molecule type" value="Genomic_DNA"/>
</dbReference>
<proteinExistence type="predicted"/>
<keyword evidence="1" id="KW-0732">Signal</keyword>
<reference evidence="2" key="1">
    <citation type="submission" date="2020-06" db="EMBL/GenBank/DDBJ databases">
        <title>WGS assembly of Ceratodon purpureus strain R40.</title>
        <authorList>
            <person name="Carey S.B."/>
            <person name="Jenkins J."/>
            <person name="Shu S."/>
            <person name="Lovell J.T."/>
            <person name="Sreedasyam A."/>
            <person name="Maumus F."/>
            <person name="Tiley G.P."/>
            <person name="Fernandez-Pozo N."/>
            <person name="Barry K."/>
            <person name="Chen C."/>
            <person name="Wang M."/>
            <person name="Lipzen A."/>
            <person name="Daum C."/>
            <person name="Saski C.A."/>
            <person name="Payton A.C."/>
            <person name="Mcbreen J.C."/>
            <person name="Conrad R.E."/>
            <person name="Kollar L.M."/>
            <person name="Olsson S."/>
            <person name="Huttunen S."/>
            <person name="Landis J.B."/>
            <person name="Wickett N.J."/>
            <person name="Johnson M.G."/>
            <person name="Rensing S.A."/>
            <person name="Grimwood J."/>
            <person name="Schmutz J."/>
            <person name="Mcdaniel S.F."/>
        </authorList>
    </citation>
    <scope>NUCLEOTIDE SEQUENCE</scope>
    <source>
        <strain evidence="2">R40</strain>
    </source>
</reference>
<evidence type="ECO:0000313" key="3">
    <source>
        <dbReference type="Proteomes" id="UP000822688"/>
    </source>
</evidence>
<organism evidence="2 3">
    <name type="scientific">Ceratodon purpureus</name>
    <name type="common">Fire moss</name>
    <name type="synonym">Dicranum purpureum</name>
    <dbReference type="NCBI Taxonomy" id="3225"/>
    <lineage>
        <taxon>Eukaryota</taxon>
        <taxon>Viridiplantae</taxon>
        <taxon>Streptophyta</taxon>
        <taxon>Embryophyta</taxon>
        <taxon>Bryophyta</taxon>
        <taxon>Bryophytina</taxon>
        <taxon>Bryopsida</taxon>
        <taxon>Dicranidae</taxon>
        <taxon>Pseudoditrichales</taxon>
        <taxon>Ditrichaceae</taxon>
        <taxon>Ceratodon</taxon>
    </lineage>
</organism>
<feature type="signal peptide" evidence="1">
    <location>
        <begin position="1"/>
        <end position="20"/>
    </location>
</feature>
<protein>
    <submittedName>
        <fullName evidence="2">Uncharacterized protein</fullName>
    </submittedName>
</protein>